<evidence type="ECO:0000256" key="9">
    <source>
        <dbReference type="ARBA" id="ARBA00022741"/>
    </source>
</evidence>
<dbReference type="CDD" id="cd05387">
    <property type="entry name" value="BY-kinase"/>
    <property type="match status" value="1"/>
</dbReference>
<proteinExistence type="inferred from homology"/>
<keyword evidence="12 16" id="KW-1133">Transmembrane helix</keyword>
<reference evidence="20" key="1">
    <citation type="submission" date="2021-08" db="EMBL/GenBank/DDBJ databases">
        <title>Prevotella lacticifex sp. nov., isolated from rumen of cow.</title>
        <authorList>
            <person name="Shinkai T."/>
            <person name="Ikeyama N."/>
            <person name="Kumagai M."/>
            <person name="Ohmori H."/>
            <person name="Sakamoto M."/>
            <person name="Ohkuma M."/>
            <person name="Mitsumori M."/>
        </authorList>
    </citation>
    <scope>NUCLEOTIDE SEQUENCE</scope>
    <source>
        <strain evidence="20">DSM 11371</strain>
    </source>
</reference>
<evidence type="ECO:0000256" key="13">
    <source>
        <dbReference type="ARBA" id="ARBA00023136"/>
    </source>
</evidence>
<dbReference type="PANTHER" id="PTHR32309">
    <property type="entry name" value="TYROSINE-PROTEIN KINASE"/>
    <property type="match status" value="1"/>
</dbReference>
<comment type="caution">
    <text evidence="20">The sequence shown here is derived from an EMBL/GenBank/DDBJ whole genome shotgun (WGS) entry which is preliminary data.</text>
</comment>
<evidence type="ECO:0000313" key="21">
    <source>
        <dbReference type="Proteomes" id="UP000887043"/>
    </source>
</evidence>
<protein>
    <recommendedName>
        <fullName evidence="4">non-specific protein-tyrosine kinase</fullName>
        <ecNumber evidence="4">2.7.10.2</ecNumber>
    </recommendedName>
</protein>
<comment type="catalytic activity">
    <reaction evidence="15">
        <text>L-tyrosyl-[protein] + ATP = O-phospho-L-tyrosyl-[protein] + ADP + H(+)</text>
        <dbReference type="Rhea" id="RHEA:10596"/>
        <dbReference type="Rhea" id="RHEA-COMP:10136"/>
        <dbReference type="Rhea" id="RHEA-COMP:20101"/>
        <dbReference type="ChEBI" id="CHEBI:15378"/>
        <dbReference type="ChEBI" id="CHEBI:30616"/>
        <dbReference type="ChEBI" id="CHEBI:46858"/>
        <dbReference type="ChEBI" id="CHEBI:61978"/>
        <dbReference type="ChEBI" id="CHEBI:456216"/>
        <dbReference type="EC" id="2.7.10.2"/>
    </reaction>
</comment>
<keyword evidence="5" id="KW-1003">Cell membrane</keyword>
<dbReference type="Pfam" id="PF13614">
    <property type="entry name" value="AAA_31"/>
    <property type="match status" value="1"/>
</dbReference>
<dbReference type="Proteomes" id="UP000887043">
    <property type="component" value="Unassembled WGS sequence"/>
</dbReference>
<dbReference type="PANTHER" id="PTHR32309:SF13">
    <property type="entry name" value="FERRIC ENTEROBACTIN TRANSPORT PROTEIN FEPE"/>
    <property type="match status" value="1"/>
</dbReference>
<evidence type="ECO:0000256" key="1">
    <source>
        <dbReference type="ARBA" id="ARBA00004429"/>
    </source>
</evidence>
<evidence type="ECO:0000259" key="19">
    <source>
        <dbReference type="Pfam" id="PF13807"/>
    </source>
</evidence>
<feature type="domain" description="AAA" evidence="18">
    <location>
        <begin position="595"/>
        <end position="719"/>
    </location>
</feature>
<keyword evidence="10" id="KW-0418">Kinase</keyword>
<evidence type="ECO:0000256" key="8">
    <source>
        <dbReference type="ARBA" id="ARBA00022692"/>
    </source>
</evidence>
<evidence type="ECO:0000256" key="3">
    <source>
        <dbReference type="ARBA" id="ARBA00008883"/>
    </source>
</evidence>
<name>A0AA37ME17_SEGBR</name>
<evidence type="ECO:0000256" key="7">
    <source>
        <dbReference type="ARBA" id="ARBA00022679"/>
    </source>
</evidence>
<gene>
    <name evidence="20" type="ORF">PRRU23_25100</name>
</gene>
<keyword evidence="13 16" id="KW-0472">Membrane</keyword>
<dbReference type="RefSeq" id="WP_006281693.1">
    <property type="nucleotide sequence ID" value="NZ_BPTR01000001.1"/>
</dbReference>
<keyword evidence="6" id="KW-0997">Cell inner membrane</keyword>
<dbReference type="EMBL" id="BPTR01000001">
    <property type="protein sequence ID" value="GJG28810.1"/>
    <property type="molecule type" value="Genomic_DNA"/>
</dbReference>
<comment type="similarity">
    <text evidence="2">Belongs to the CpsD/CapB family.</text>
</comment>
<evidence type="ECO:0000256" key="10">
    <source>
        <dbReference type="ARBA" id="ARBA00022777"/>
    </source>
</evidence>
<evidence type="ECO:0000256" key="14">
    <source>
        <dbReference type="ARBA" id="ARBA00023137"/>
    </source>
</evidence>
<evidence type="ECO:0000259" key="18">
    <source>
        <dbReference type="Pfam" id="PF13614"/>
    </source>
</evidence>
<keyword evidence="11" id="KW-0067">ATP-binding</keyword>
<dbReference type="Pfam" id="PF02706">
    <property type="entry name" value="Wzz"/>
    <property type="match status" value="1"/>
</dbReference>
<keyword evidence="7" id="KW-0808">Transferase</keyword>
<dbReference type="GO" id="GO:0005524">
    <property type="term" value="F:ATP binding"/>
    <property type="evidence" value="ECO:0007669"/>
    <property type="project" value="UniProtKB-KW"/>
</dbReference>
<keyword evidence="14" id="KW-0829">Tyrosine-protein kinase</keyword>
<dbReference type="InterPro" id="IPR003856">
    <property type="entry name" value="LPS_length_determ_N"/>
</dbReference>
<comment type="subcellular location">
    <subcellularLocation>
        <location evidence="1">Cell inner membrane</location>
        <topology evidence="1">Multi-pass membrane protein</topology>
    </subcellularLocation>
</comment>
<dbReference type="InterPro" id="IPR050445">
    <property type="entry name" value="Bact_polysacc_biosynth/exp"/>
</dbReference>
<evidence type="ECO:0000256" key="4">
    <source>
        <dbReference type="ARBA" id="ARBA00011903"/>
    </source>
</evidence>
<evidence type="ECO:0000256" key="6">
    <source>
        <dbReference type="ARBA" id="ARBA00022519"/>
    </source>
</evidence>
<accession>A0AA37ME17</accession>
<feature type="domain" description="Tyrosine-protein kinase G-rich" evidence="19">
    <location>
        <begin position="447"/>
        <end position="520"/>
    </location>
</feature>
<dbReference type="FunFam" id="3.40.50.300:FF:000527">
    <property type="entry name" value="Tyrosine-protein kinase etk"/>
    <property type="match status" value="1"/>
</dbReference>
<feature type="transmembrane region" description="Helical" evidence="16">
    <location>
        <begin position="504"/>
        <end position="523"/>
    </location>
</feature>
<dbReference type="InterPro" id="IPR032807">
    <property type="entry name" value="GNVR"/>
</dbReference>
<evidence type="ECO:0000313" key="20">
    <source>
        <dbReference type="EMBL" id="GJG28810.1"/>
    </source>
</evidence>
<dbReference type="Gene3D" id="3.40.50.300">
    <property type="entry name" value="P-loop containing nucleotide triphosphate hydrolases"/>
    <property type="match status" value="1"/>
</dbReference>
<dbReference type="SUPFAM" id="SSF52540">
    <property type="entry name" value="P-loop containing nucleoside triphosphate hydrolases"/>
    <property type="match status" value="1"/>
</dbReference>
<evidence type="ECO:0000256" key="5">
    <source>
        <dbReference type="ARBA" id="ARBA00022475"/>
    </source>
</evidence>
<evidence type="ECO:0000259" key="17">
    <source>
        <dbReference type="Pfam" id="PF02706"/>
    </source>
</evidence>
<dbReference type="InterPro" id="IPR025669">
    <property type="entry name" value="AAA_dom"/>
</dbReference>
<evidence type="ECO:0000256" key="12">
    <source>
        <dbReference type="ARBA" id="ARBA00022989"/>
    </source>
</evidence>
<comment type="similarity">
    <text evidence="3">Belongs to the etk/wzc family.</text>
</comment>
<organism evidence="20 21">
    <name type="scientific">Segatella bryantii</name>
    <name type="common">Prevotella bryantii</name>
    <dbReference type="NCBI Taxonomy" id="77095"/>
    <lineage>
        <taxon>Bacteria</taxon>
        <taxon>Pseudomonadati</taxon>
        <taxon>Bacteroidota</taxon>
        <taxon>Bacteroidia</taxon>
        <taxon>Bacteroidales</taxon>
        <taxon>Prevotellaceae</taxon>
        <taxon>Segatella</taxon>
    </lineage>
</organism>
<dbReference type="Pfam" id="PF13807">
    <property type="entry name" value="GNVR"/>
    <property type="match status" value="1"/>
</dbReference>
<evidence type="ECO:0000256" key="2">
    <source>
        <dbReference type="ARBA" id="ARBA00007316"/>
    </source>
</evidence>
<keyword evidence="9" id="KW-0547">Nucleotide-binding</keyword>
<dbReference type="AlphaFoldDB" id="A0AA37ME17"/>
<dbReference type="InterPro" id="IPR027417">
    <property type="entry name" value="P-loop_NTPase"/>
</dbReference>
<dbReference type="GO" id="GO:0042802">
    <property type="term" value="F:identical protein binding"/>
    <property type="evidence" value="ECO:0007669"/>
    <property type="project" value="UniProtKB-ARBA"/>
</dbReference>
<dbReference type="EC" id="2.7.10.2" evidence="4"/>
<dbReference type="GO" id="GO:0005886">
    <property type="term" value="C:plasma membrane"/>
    <property type="evidence" value="ECO:0007669"/>
    <property type="project" value="UniProtKB-SubCell"/>
</dbReference>
<evidence type="ECO:0000256" key="11">
    <source>
        <dbReference type="ARBA" id="ARBA00022840"/>
    </source>
</evidence>
<evidence type="ECO:0000256" key="15">
    <source>
        <dbReference type="ARBA" id="ARBA00051245"/>
    </source>
</evidence>
<sequence>MSISNANNHDESFLDFQEDINIQDIIGLCINRWYWFVISLILCTGIAFGYLMITPPIFSRSASLLIKEDSKNAPSSINEELNNVGNLGLFAQNTNVNNEMVYIKSPDLILQVVKRLHLDINYQVDGTMHRNTIYGNNLPIQVEFENMHYDTQATFTLQQHANGTATLSDFVLNGKEQHCKPIIAPVNTIISTPVGKLKWTKNQEDTYKPIYVSKTPLMAAMKSCGSRMEVSRNDKQSTIIDIEYKDVSPARAEDFLNTLIDVYNESWVKDKNKIAVSTSKFINDRLQVIERELGNVDSNISSYKSNNLIPDMEESSRMYMNTANQANMQITDLNNQLYMAQYVRQHMSSKANKHQLLPANSGINNAAIEKQISDYNEKMLERNSLVANSSVENPLVADLDKRLGQMRLSIIKSIDNQISTLNAQIKGMQHIEGTSTSRIARNPKQAKYLLSVERQQKVKESLYLFLLQKREENEISQAFTAYNTRVVVSPTGDMTPTSPNRKNILIGALLVSFLLPIAGIYVIENLNTKVRGRKDLESLTAPIVGEIPHYNSKKDKSKEDYKILVKAGNRNVINEAFRVARTNLEFMTNANQGNRVIMFTSANPGSGKTFLAMNMASSFAIKNKKVICIDLDLRRASLSQYVGSPDTGMANYLNYEIENWREMIKPVNGYENIDVVPVGNIPPNPTELLFSKRLKQFIDILRLEYDYVFIDCPPAEVVADASIIAKYASTTIFVIRAGLFERDMLQQVEYYYTEKKFPHLGVLLNDTQMAKKYRGYHRYSYQYGYHAYGSESYTGYAS</sequence>
<feature type="transmembrane region" description="Helical" evidence="16">
    <location>
        <begin position="33"/>
        <end position="53"/>
    </location>
</feature>
<evidence type="ECO:0000256" key="16">
    <source>
        <dbReference type="SAM" id="Phobius"/>
    </source>
</evidence>
<dbReference type="GO" id="GO:0004715">
    <property type="term" value="F:non-membrane spanning protein tyrosine kinase activity"/>
    <property type="evidence" value="ECO:0007669"/>
    <property type="project" value="UniProtKB-EC"/>
</dbReference>
<keyword evidence="8 16" id="KW-0812">Transmembrane</keyword>
<dbReference type="NCBIfam" id="TIGR01007">
    <property type="entry name" value="eps_fam"/>
    <property type="match status" value="1"/>
</dbReference>
<feature type="domain" description="Polysaccharide chain length determinant N-terminal" evidence="17">
    <location>
        <begin position="18"/>
        <end position="115"/>
    </location>
</feature>
<dbReference type="InterPro" id="IPR005702">
    <property type="entry name" value="Wzc-like_C"/>
</dbReference>